<reference evidence="3" key="1">
    <citation type="journal article" date="2017" name="bioRxiv">
        <title>Comparative analysis of the genomes of Stylophora pistillata and Acropora digitifera provides evidence for extensive differences between species of corals.</title>
        <authorList>
            <person name="Voolstra C.R."/>
            <person name="Li Y."/>
            <person name="Liew Y.J."/>
            <person name="Baumgarten S."/>
            <person name="Zoccola D."/>
            <person name="Flot J.-F."/>
            <person name="Tambutte S."/>
            <person name="Allemand D."/>
            <person name="Aranda M."/>
        </authorList>
    </citation>
    <scope>NUCLEOTIDE SEQUENCE [LARGE SCALE GENOMIC DNA]</scope>
</reference>
<organism evidence="2 3">
    <name type="scientific">Stylophora pistillata</name>
    <name type="common">Smooth cauliflower coral</name>
    <dbReference type="NCBI Taxonomy" id="50429"/>
    <lineage>
        <taxon>Eukaryota</taxon>
        <taxon>Metazoa</taxon>
        <taxon>Cnidaria</taxon>
        <taxon>Anthozoa</taxon>
        <taxon>Hexacorallia</taxon>
        <taxon>Scleractinia</taxon>
        <taxon>Astrocoeniina</taxon>
        <taxon>Pocilloporidae</taxon>
        <taxon>Stylophora</taxon>
    </lineage>
</organism>
<comment type="caution">
    <text evidence="2">The sequence shown here is derived from an EMBL/GenBank/DDBJ whole genome shotgun (WGS) entry which is preliminary data.</text>
</comment>
<dbReference type="EMBL" id="LSMT01000187">
    <property type="protein sequence ID" value="PFX24073.1"/>
    <property type="molecule type" value="Genomic_DNA"/>
</dbReference>
<feature type="transmembrane region" description="Helical" evidence="1">
    <location>
        <begin position="20"/>
        <end position="45"/>
    </location>
</feature>
<evidence type="ECO:0000256" key="1">
    <source>
        <dbReference type="SAM" id="Phobius"/>
    </source>
</evidence>
<gene>
    <name evidence="2" type="ORF">AWC38_SpisGene11363</name>
</gene>
<feature type="transmembrane region" description="Helical" evidence="1">
    <location>
        <begin position="196"/>
        <end position="225"/>
    </location>
</feature>
<proteinExistence type="predicted"/>
<name>A0A2B4S4U8_STYPI</name>
<evidence type="ECO:0000313" key="2">
    <source>
        <dbReference type="EMBL" id="PFX24073.1"/>
    </source>
</evidence>
<sequence length="349" mass="39173">MEMDGSATGLFLSYKDLEILLIVSLTINFCVLWSVILPKLCHAVLRVSSRSLRGQEMEENASEIPVCCRRFSTNLVFCVALPACGIVLLTSTDILQNPFFTFGGPFRLVFSIALGHYVFKAAEVLTFRNEIFHYKPLLVHHVVAMATYVVILIFEENTLMGVVMLCVEGSLVFAEREKERFRGEFSFGRESMLRKCATALVFVVATIIKGIVPISMIIIAFLMALNELLRMSYIPLAFFFLSLVFFASVNLWFFRDALTEVSRQFTRLRRPPVIIIPIHNNQKPTPPTTAINNDGLKQLLLSKDGLGTCVNVTENALWGKDELNLSQDAPAILQSESSTPDEMKGQLFL</sequence>
<dbReference type="Proteomes" id="UP000225706">
    <property type="component" value="Unassembled WGS sequence"/>
</dbReference>
<evidence type="ECO:0008006" key="4">
    <source>
        <dbReference type="Google" id="ProtNLM"/>
    </source>
</evidence>
<protein>
    <recommendedName>
        <fullName evidence="4">TLC domain-containing protein</fullName>
    </recommendedName>
</protein>
<keyword evidence="1" id="KW-0472">Membrane</keyword>
<keyword evidence="3" id="KW-1185">Reference proteome</keyword>
<dbReference type="OrthoDB" id="5978373at2759"/>
<feature type="transmembrane region" description="Helical" evidence="1">
    <location>
        <begin position="131"/>
        <end position="153"/>
    </location>
</feature>
<evidence type="ECO:0000313" key="3">
    <source>
        <dbReference type="Proteomes" id="UP000225706"/>
    </source>
</evidence>
<feature type="transmembrane region" description="Helical" evidence="1">
    <location>
        <begin position="231"/>
        <end position="254"/>
    </location>
</feature>
<feature type="transmembrane region" description="Helical" evidence="1">
    <location>
        <begin position="71"/>
        <end position="92"/>
    </location>
</feature>
<keyword evidence="1" id="KW-0812">Transmembrane</keyword>
<accession>A0A2B4S4U8</accession>
<dbReference type="AlphaFoldDB" id="A0A2B4S4U8"/>
<keyword evidence="1" id="KW-1133">Transmembrane helix</keyword>